<dbReference type="RefSeq" id="WP_145080509.1">
    <property type="nucleotide sequence ID" value="NZ_JAYFNS010000007.1"/>
</dbReference>
<name>A0A562JHC4_9FIRM</name>
<evidence type="ECO:0000313" key="2">
    <source>
        <dbReference type="EMBL" id="TWH82599.1"/>
    </source>
</evidence>
<dbReference type="PANTHER" id="PTHR47472:SF1">
    <property type="entry name" value="DUF1446-DOMAIN-CONTAINING PROTEIN"/>
    <property type="match status" value="1"/>
</dbReference>
<dbReference type="EMBL" id="VLKH01000002">
    <property type="protein sequence ID" value="TWH82599.1"/>
    <property type="molecule type" value="Genomic_DNA"/>
</dbReference>
<dbReference type="InterPro" id="IPR010839">
    <property type="entry name" value="AtuA_N"/>
</dbReference>
<evidence type="ECO:0000313" key="3">
    <source>
        <dbReference type="Proteomes" id="UP000315343"/>
    </source>
</evidence>
<dbReference type="AlphaFoldDB" id="A0A562JHC4"/>
<organism evidence="2 3">
    <name type="scientific">Sedimentibacter saalensis</name>
    <dbReference type="NCBI Taxonomy" id="130788"/>
    <lineage>
        <taxon>Bacteria</taxon>
        <taxon>Bacillati</taxon>
        <taxon>Bacillota</taxon>
        <taxon>Tissierellia</taxon>
        <taxon>Sedimentibacter</taxon>
    </lineage>
</organism>
<comment type="caution">
    <text evidence="2">The sequence shown here is derived from an EMBL/GenBank/DDBJ whole genome shotgun (WGS) entry which is preliminary data.</text>
</comment>
<evidence type="ECO:0000259" key="1">
    <source>
        <dbReference type="Pfam" id="PF07287"/>
    </source>
</evidence>
<gene>
    <name evidence="2" type="ORF">LY60_00900</name>
</gene>
<accession>A0A562JHC4</accession>
<dbReference type="Proteomes" id="UP000315343">
    <property type="component" value="Unassembled WGS sequence"/>
</dbReference>
<reference evidence="2 3" key="1">
    <citation type="submission" date="2019-07" db="EMBL/GenBank/DDBJ databases">
        <title>Genomic Encyclopedia of Type Strains, Phase I: the one thousand microbial genomes (KMG-I) project.</title>
        <authorList>
            <person name="Kyrpides N."/>
        </authorList>
    </citation>
    <scope>NUCLEOTIDE SEQUENCE [LARGE SCALE GENOMIC DNA]</scope>
    <source>
        <strain evidence="2 3">DSM 13558</strain>
    </source>
</reference>
<dbReference type="Pfam" id="PF07287">
    <property type="entry name" value="AtuA"/>
    <property type="match status" value="1"/>
</dbReference>
<feature type="domain" description="Acyclic terpene utilisation N-terminal" evidence="1">
    <location>
        <begin position="4"/>
        <end position="441"/>
    </location>
</feature>
<keyword evidence="3" id="KW-1185">Reference proteome</keyword>
<protein>
    <submittedName>
        <fullName evidence="2">Uncharacterized protein DUF1446</fullName>
    </submittedName>
</protein>
<dbReference type="PANTHER" id="PTHR47472">
    <property type="entry name" value="PROPIONYL-COA CARBOXYLASE"/>
    <property type="match status" value="1"/>
</dbReference>
<sequence length="447" mass="48982">MKKIRVGSGAGYAGDRLEPALELMERGNLDYISFECLAERTIAIAQQQKLMDPKKGYNGLLEHRMDKVLPLAYKNKIKVITNMGAANPQSAVDVICKMAEEKGLKGLKVAGVYGDDFFNQLNKYQDATVWETGRPLSQLDGEVVSANVYMGIDGIVEALENGADIIVTGRVSDPALFLAPLVYEFGWDINNYDLMGKGTLVGHLLECGGQSAGGYYAEPGKKNVERLWELGFPLVEVDENGDFIITKVEGSGGVVNKDTCIEQMIYEIHNPKEYLTPDCIADFSNVTFKDIAKDVVEVKGATGREKPQTLKASLGYKDCFIGEGEISYGGPGCLERAKLAAEIVEKRLELTNVKYDEIKIDFIGINSIYKNQGRVYNTPEEIRLRIAARTKSKYDAVQIGNEVETLYTNGPAGGGGATKTVSEIVSVASILINRNDVEAKVIYKEVL</sequence>
<dbReference type="OrthoDB" id="9763456at2"/>
<proteinExistence type="predicted"/>